<dbReference type="Proteomes" id="UP000198948">
    <property type="component" value="Unassembled WGS sequence"/>
</dbReference>
<dbReference type="AlphaFoldDB" id="A0A1H9PM43"/>
<protein>
    <recommendedName>
        <fullName evidence="3">DUF4143 domain-containing protein</fullName>
    </recommendedName>
</protein>
<organism evidence="1 2">
    <name type="scientific">Isobaculum melis</name>
    <dbReference type="NCBI Taxonomy" id="142588"/>
    <lineage>
        <taxon>Bacteria</taxon>
        <taxon>Bacillati</taxon>
        <taxon>Bacillota</taxon>
        <taxon>Bacilli</taxon>
        <taxon>Lactobacillales</taxon>
        <taxon>Carnobacteriaceae</taxon>
        <taxon>Isobaculum</taxon>
    </lineage>
</organism>
<name>A0A1H9PM43_9LACT</name>
<gene>
    <name evidence="1" type="ORF">SAMN04488559_10111</name>
</gene>
<accession>A0A1H9PM43</accession>
<evidence type="ECO:0000313" key="2">
    <source>
        <dbReference type="Proteomes" id="UP000198948"/>
    </source>
</evidence>
<reference evidence="1 2" key="1">
    <citation type="submission" date="2016-10" db="EMBL/GenBank/DDBJ databases">
        <authorList>
            <person name="de Groot N.N."/>
        </authorList>
    </citation>
    <scope>NUCLEOTIDE SEQUENCE [LARGE SCALE GENOMIC DNA]</scope>
    <source>
        <strain evidence="1 2">DSM 13760</strain>
    </source>
</reference>
<dbReference type="PANTHER" id="PTHR33295">
    <property type="entry name" value="ATPASE"/>
    <property type="match status" value="1"/>
</dbReference>
<evidence type="ECO:0000313" key="1">
    <source>
        <dbReference type="EMBL" id="SER49248.1"/>
    </source>
</evidence>
<dbReference type="EMBL" id="FOHA01000001">
    <property type="protein sequence ID" value="SER49248.1"/>
    <property type="molecule type" value="Genomic_DNA"/>
</dbReference>
<sequence>MIYFLSLKCIGINSKNSVKMVIYFIVQSNMIFEDVNILERMENIVYVELLQIEYMVDVGKLSNKEIDFVARKRDETLYVQVAYELPDNNHETDNLLNIKDNYKKIVVTGRYHEVEQIDGISIVYIVDWLLGE</sequence>
<dbReference type="PANTHER" id="PTHR33295:SF20">
    <property type="entry name" value="ATPASE"/>
    <property type="match status" value="1"/>
</dbReference>
<proteinExistence type="predicted"/>
<keyword evidence="2" id="KW-1185">Reference proteome</keyword>
<dbReference type="STRING" id="142588.SAMN04488559_10111"/>
<evidence type="ECO:0008006" key="3">
    <source>
        <dbReference type="Google" id="ProtNLM"/>
    </source>
</evidence>